<dbReference type="EMBL" id="FNJB01000004">
    <property type="protein sequence ID" value="SDO63195.1"/>
    <property type="molecule type" value="Genomic_DNA"/>
</dbReference>
<evidence type="ECO:0000313" key="2">
    <source>
        <dbReference type="EMBL" id="SDO63195.1"/>
    </source>
</evidence>
<gene>
    <name evidence="2" type="ORF">SAMN05192558_10412</name>
</gene>
<protein>
    <submittedName>
        <fullName evidence="2">Uncharacterized protein</fullName>
    </submittedName>
</protein>
<sequence>MEKANRHFLECEIMNLPPVVGNPAEEHHRRASVVSVTDNPHLAPDPR</sequence>
<feature type="region of interest" description="Disordered" evidence="1">
    <location>
        <begin position="18"/>
        <end position="47"/>
    </location>
</feature>
<evidence type="ECO:0000256" key="1">
    <source>
        <dbReference type="SAM" id="MobiDB-lite"/>
    </source>
</evidence>
<organism evidence="2 3">
    <name type="scientific">Actinokineospora alba</name>
    <dbReference type="NCBI Taxonomy" id="504798"/>
    <lineage>
        <taxon>Bacteria</taxon>
        <taxon>Bacillati</taxon>
        <taxon>Actinomycetota</taxon>
        <taxon>Actinomycetes</taxon>
        <taxon>Pseudonocardiales</taxon>
        <taxon>Pseudonocardiaceae</taxon>
        <taxon>Actinokineospora</taxon>
    </lineage>
</organism>
<reference evidence="3" key="1">
    <citation type="submission" date="2016-10" db="EMBL/GenBank/DDBJ databases">
        <authorList>
            <person name="Varghese N."/>
            <person name="Submissions S."/>
        </authorList>
    </citation>
    <scope>NUCLEOTIDE SEQUENCE [LARGE SCALE GENOMIC DNA]</scope>
    <source>
        <strain evidence="3">IBRC-M 10655</strain>
    </source>
</reference>
<evidence type="ECO:0000313" key="3">
    <source>
        <dbReference type="Proteomes" id="UP000199651"/>
    </source>
</evidence>
<accession>A0A1H0L541</accession>
<name>A0A1H0L541_9PSEU</name>
<dbReference type="Proteomes" id="UP000199651">
    <property type="component" value="Unassembled WGS sequence"/>
</dbReference>
<proteinExistence type="predicted"/>
<keyword evidence="3" id="KW-1185">Reference proteome</keyword>
<dbReference type="AlphaFoldDB" id="A0A1H0L541"/>